<dbReference type="PANTHER" id="PTHR31954">
    <property type="entry name" value="CILIA- AND FLAGELLA-ASSOCIATED PROTEIN 157"/>
    <property type="match status" value="1"/>
</dbReference>
<feature type="region of interest" description="Disordered" evidence="8">
    <location>
        <begin position="500"/>
        <end position="520"/>
    </location>
</feature>
<protein>
    <recommendedName>
        <fullName evidence="3">Cilia- and flagella-associated protein 157</fullName>
    </recommendedName>
</protein>
<comment type="similarity">
    <text evidence="2">Belongs to the CFAP157 family.</text>
</comment>
<evidence type="ECO:0000256" key="1">
    <source>
        <dbReference type="ARBA" id="ARBA00004138"/>
    </source>
</evidence>
<dbReference type="EMBL" id="OX395140">
    <property type="protein sequence ID" value="CAI5794433.1"/>
    <property type="molecule type" value="Genomic_DNA"/>
</dbReference>
<feature type="coiled-coil region" evidence="7">
    <location>
        <begin position="79"/>
        <end position="173"/>
    </location>
</feature>
<dbReference type="Proteomes" id="UP001178461">
    <property type="component" value="Chromosome Z"/>
</dbReference>
<organism evidence="9 10">
    <name type="scientific">Podarcis lilfordi</name>
    <name type="common">Lilford's wall lizard</name>
    <dbReference type="NCBI Taxonomy" id="74358"/>
    <lineage>
        <taxon>Eukaryota</taxon>
        <taxon>Metazoa</taxon>
        <taxon>Chordata</taxon>
        <taxon>Craniata</taxon>
        <taxon>Vertebrata</taxon>
        <taxon>Euteleostomi</taxon>
        <taxon>Lepidosauria</taxon>
        <taxon>Squamata</taxon>
        <taxon>Bifurcata</taxon>
        <taxon>Unidentata</taxon>
        <taxon>Episquamata</taxon>
        <taxon>Laterata</taxon>
        <taxon>Lacertibaenia</taxon>
        <taxon>Lacertidae</taxon>
        <taxon>Podarcis</taxon>
    </lineage>
</organism>
<reference evidence="9" key="1">
    <citation type="submission" date="2022-12" db="EMBL/GenBank/DDBJ databases">
        <authorList>
            <person name="Alioto T."/>
            <person name="Alioto T."/>
            <person name="Gomez Garrido J."/>
        </authorList>
    </citation>
    <scope>NUCLEOTIDE SEQUENCE</scope>
</reference>
<feature type="region of interest" description="Disordered" evidence="8">
    <location>
        <begin position="330"/>
        <end position="351"/>
    </location>
</feature>
<evidence type="ECO:0000256" key="6">
    <source>
        <dbReference type="ARBA" id="ARBA00023273"/>
    </source>
</evidence>
<dbReference type="GO" id="GO:0008017">
    <property type="term" value="F:microtubule binding"/>
    <property type="evidence" value="ECO:0007669"/>
    <property type="project" value="TreeGrafter"/>
</dbReference>
<keyword evidence="6" id="KW-0966">Cell projection</keyword>
<dbReference type="GO" id="GO:0036064">
    <property type="term" value="C:ciliary basal body"/>
    <property type="evidence" value="ECO:0007669"/>
    <property type="project" value="TreeGrafter"/>
</dbReference>
<keyword evidence="9" id="KW-0282">Flagellum</keyword>
<evidence type="ECO:0000256" key="4">
    <source>
        <dbReference type="ARBA" id="ARBA00023054"/>
    </source>
</evidence>
<dbReference type="AlphaFoldDB" id="A0AA35LEC8"/>
<accession>A0AA35LEC8</accession>
<evidence type="ECO:0000256" key="3">
    <source>
        <dbReference type="ARBA" id="ARBA00014087"/>
    </source>
</evidence>
<dbReference type="InterPro" id="IPR038844">
    <property type="entry name" value="CFAP157"/>
</dbReference>
<dbReference type="GO" id="GO:0007288">
    <property type="term" value="P:sperm axoneme assembly"/>
    <property type="evidence" value="ECO:0007669"/>
    <property type="project" value="TreeGrafter"/>
</dbReference>
<comment type="subcellular location">
    <subcellularLocation>
        <location evidence="1">Cell projection</location>
        <location evidence="1">Cilium</location>
    </subcellularLocation>
</comment>
<evidence type="ECO:0000256" key="7">
    <source>
        <dbReference type="SAM" id="Coils"/>
    </source>
</evidence>
<gene>
    <name evidence="9" type="ORF">PODLI_1B035850</name>
</gene>
<evidence type="ECO:0000256" key="2">
    <source>
        <dbReference type="ARBA" id="ARBA00010841"/>
    </source>
</evidence>
<feature type="compositionally biased region" description="Basic and acidic residues" evidence="8">
    <location>
        <begin position="12"/>
        <end position="21"/>
    </location>
</feature>
<evidence type="ECO:0000256" key="5">
    <source>
        <dbReference type="ARBA" id="ARBA00023069"/>
    </source>
</evidence>
<evidence type="ECO:0000313" key="9">
    <source>
        <dbReference type="EMBL" id="CAI5794433.1"/>
    </source>
</evidence>
<evidence type="ECO:0000313" key="10">
    <source>
        <dbReference type="Proteomes" id="UP001178461"/>
    </source>
</evidence>
<proteinExistence type="inferred from homology"/>
<keyword evidence="10" id="KW-1185">Reference proteome</keyword>
<keyword evidence="5" id="KW-0969">Cilium</keyword>
<sequence length="520" mass="60446">MAPKKKGGGGGRKKEEAAKEPELDDAIVPEHSREFYLIQIRDLEGRLARYQKKWDEMQVSEEIFRNEYEKMLHDNKEIVSFLKKTLNQRVDEIAELTEQLQLLQQAKDTEKDAFEAQLGQLRHEFQETKDQLTSENMNLSGKLAALEDFRIHKDEIMSKFAELEAQLKKQAEDHKDYIYNLERKAVIDKERLKKEMMHRVNTVAAEFRKVAHSQMAETTKRTIRENVTISFQLTKITEQSLQLLQENERLKEAHSEALKQLELLEENETKMAQNSLSNQKMIWMLTNKCKELQAQVEEYTEMKKVMAQTQETNEVLEQQNVALKEELTLQRQEMQRKSSEEESQSKALEEEHQLRLNAERILRHTAQGLKEVLLERPSDEDEDGHFDVMFHLRRNDVLQATLNLLNRSIARIEANQLLRTLYVESKVFKPTTTEGSSLSAIKPSRIMSHMNVAKIPGTHAVHSMPSLSNVSQVREDTVRPYASATEPLIAAWRTELKEEETKPQEKAVCKKLATQQPTEE</sequence>
<keyword evidence="4 7" id="KW-0175">Coiled coil</keyword>
<feature type="region of interest" description="Disordered" evidence="8">
    <location>
        <begin position="1"/>
        <end position="25"/>
    </location>
</feature>
<evidence type="ECO:0000256" key="8">
    <source>
        <dbReference type="SAM" id="MobiDB-lite"/>
    </source>
</evidence>
<name>A0AA35LEC8_9SAUR</name>
<dbReference type="PANTHER" id="PTHR31954:SF1">
    <property type="entry name" value="CILIA- AND FLAGELLA-ASSOCIATED PROTEIN 157"/>
    <property type="match status" value="1"/>
</dbReference>